<dbReference type="EMBL" id="NEVQ01000012">
    <property type="protein sequence ID" value="OZI57584.1"/>
    <property type="molecule type" value="Genomic_DNA"/>
</dbReference>
<keyword evidence="3" id="KW-0238">DNA-binding</keyword>
<name>A0A261U6M7_9BORD</name>
<dbReference type="InterPro" id="IPR036388">
    <property type="entry name" value="WH-like_DNA-bd_sf"/>
</dbReference>
<evidence type="ECO:0000313" key="7">
    <source>
        <dbReference type="Proteomes" id="UP000216885"/>
    </source>
</evidence>
<dbReference type="PANTHER" id="PTHR30537:SF5">
    <property type="entry name" value="HTH-TYPE TRANSCRIPTIONAL ACTIVATOR TTDR-RELATED"/>
    <property type="match status" value="1"/>
</dbReference>
<dbReference type="Pfam" id="PF00126">
    <property type="entry name" value="HTH_1"/>
    <property type="match status" value="1"/>
</dbReference>
<dbReference type="Gene3D" id="1.10.10.10">
    <property type="entry name" value="Winged helix-like DNA-binding domain superfamily/Winged helix DNA-binding domain"/>
    <property type="match status" value="1"/>
</dbReference>
<evidence type="ECO:0000256" key="4">
    <source>
        <dbReference type="ARBA" id="ARBA00023163"/>
    </source>
</evidence>
<dbReference type="GO" id="GO:0006351">
    <property type="term" value="P:DNA-templated transcription"/>
    <property type="evidence" value="ECO:0007669"/>
    <property type="project" value="TreeGrafter"/>
</dbReference>
<dbReference type="InterPro" id="IPR005119">
    <property type="entry name" value="LysR_subst-bd"/>
</dbReference>
<feature type="domain" description="HTH lysR-type" evidence="5">
    <location>
        <begin position="1"/>
        <end position="59"/>
    </location>
</feature>
<keyword evidence="4" id="KW-0804">Transcription</keyword>
<dbReference type="RefSeq" id="WP_094837673.1">
    <property type="nucleotide sequence ID" value="NZ_NEVQ01000012.1"/>
</dbReference>
<dbReference type="PRINTS" id="PR00039">
    <property type="entry name" value="HTHLYSR"/>
</dbReference>
<dbReference type="InterPro" id="IPR000847">
    <property type="entry name" value="LysR_HTH_N"/>
</dbReference>
<dbReference type="Gene3D" id="3.40.190.290">
    <property type="match status" value="1"/>
</dbReference>
<dbReference type="PANTHER" id="PTHR30537">
    <property type="entry name" value="HTH-TYPE TRANSCRIPTIONAL REGULATOR"/>
    <property type="match status" value="1"/>
</dbReference>
<evidence type="ECO:0000259" key="5">
    <source>
        <dbReference type="PROSITE" id="PS50931"/>
    </source>
</evidence>
<dbReference type="Proteomes" id="UP000216885">
    <property type="component" value="Unassembled WGS sequence"/>
</dbReference>
<comment type="caution">
    <text evidence="6">The sequence shown here is derived from an EMBL/GenBank/DDBJ whole genome shotgun (WGS) entry which is preliminary data.</text>
</comment>
<accession>A0A261U6M7</accession>
<dbReference type="InterPro" id="IPR036390">
    <property type="entry name" value="WH_DNA-bd_sf"/>
</dbReference>
<keyword evidence="2" id="KW-0805">Transcription regulation</keyword>
<proteinExistence type="inferred from homology"/>
<dbReference type="SUPFAM" id="SSF53850">
    <property type="entry name" value="Periplasmic binding protein-like II"/>
    <property type="match status" value="1"/>
</dbReference>
<gene>
    <name evidence="6" type="ORF">CAL20_09370</name>
</gene>
<dbReference type="AlphaFoldDB" id="A0A261U6M7"/>
<dbReference type="SUPFAM" id="SSF46785">
    <property type="entry name" value="Winged helix' DNA-binding domain"/>
    <property type="match status" value="1"/>
</dbReference>
<evidence type="ECO:0000256" key="1">
    <source>
        <dbReference type="ARBA" id="ARBA00009437"/>
    </source>
</evidence>
<protein>
    <recommendedName>
        <fullName evidence="5">HTH lysR-type domain-containing protein</fullName>
    </recommendedName>
</protein>
<dbReference type="InterPro" id="IPR058163">
    <property type="entry name" value="LysR-type_TF_proteobact-type"/>
</dbReference>
<keyword evidence="7" id="KW-1185">Reference proteome</keyword>
<evidence type="ECO:0000313" key="6">
    <source>
        <dbReference type="EMBL" id="OZI57584.1"/>
    </source>
</evidence>
<reference evidence="6 7" key="1">
    <citation type="submission" date="2017-05" db="EMBL/GenBank/DDBJ databases">
        <title>Complete and WGS of Bordetella genogroups.</title>
        <authorList>
            <person name="Spilker T."/>
            <person name="LiPuma J."/>
        </authorList>
    </citation>
    <scope>NUCLEOTIDE SEQUENCE [LARGE SCALE GENOMIC DNA]</scope>
    <source>
        <strain evidence="6 7">AU9919</strain>
    </source>
</reference>
<evidence type="ECO:0000256" key="2">
    <source>
        <dbReference type="ARBA" id="ARBA00023015"/>
    </source>
</evidence>
<organism evidence="6 7">
    <name type="scientific">Bordetella genomosp. 4</name>
    <dbReference type="NCBI Taxonomy" id="463044"/>
    <lineage>
        <taxon>Bacteria</taxon>
        <taxon>Pseudomonadati</taxon>
        <taxon>Pseudomonadota</taxon>
        <taxon>Betaproteobacteria</taxon>
        <taxon>Burkholderiales</taxon>
        <taxon>Alcaligenaceae</taxon>
        <taxon>Bordetella</taxon>
    </lineage>
</organism>
<dbReference type="PROSITE" id="PS50931">
    <property type="entry name" value="HTH_LYSR"/>
    <property type="match status" value="1"/>
</dbReference>
<dbReference type="FunFam" id="1.10.10.10:FF:000001">
    <property type="entry name" value="LysR family transcriptional regulator"/>
    <property type="match status" value="1"/>
</dbReference>
<dbReference type="Pfam" id="PF03466">
    <property type="entry name" value="LysR_substrate"/>
    <property type="match status" value="1"/>
</dbReference>
<sequence>MDMLAAMRIYIRVVDCGTLSGAARELNVGQPAISERLARLEEHLGIQLLTRTARSLSCTEAGKKFYELSINTIESVDAGLHAIKSLDTSPSGTLCIAVPICFDDYIMSSALLKIRSIFPDVRVELRFYDGQSESMSDDVDLMIRVGPTKNERLMAFNVGTIHGLLFCSKEYLEKNNGIQQISDLEKHPFINQPGFSSGEKLSLVNDQGDKAQVMINEVMAINHWGAIFQMIKEGQGVGLLPNVMSLSASAEKTLVRIFPGYRTEKSVPVFIMLQERLKNSLKIRNALTAIKDAILGCNS</sequence>
<comment type="similarity">
    <text evidence="1">Belongs to the LysR transcriptional regulatory family.</text>
</comment>
<dbReference type="GO" id="GO:0003700">
    <property type="term" value="F:DNA-binding transcription factor activity"/>
    <property type="evidence" value="ECO:0007669"/>
    <property type="project" value="InterPro"/>
</dbReference>
<evidence type="ECO:0000256" key="3">
    <source>
        <dbReference type="ARBA" id="ARBA00023125"/>
    </source>
</evidence>
<dbReference type="GO" id="GO:0043565">
    <property type="term" value="F:sequence-specific DNA binding"/>
    <property type="evidence" value="ECO:0007669"/>
    <property type="project" value="TreeGrafter"/>
</dbReference>